<gene>
    <name evidence="8" type="ORF">KC19_1G034800</name>
</gene>
<dbReference type="GO" id="GO:0032040">
    <property type="term" value="C:small-subunit processome"/>
    <property type="evidence" value="ECO:0007669"/>
    <property type="project" value="InterPro"/>
</dbReference>
<feature type="compositionally biased region" description="Low complexity" evidence="7">
    <location>
        <begin position="19"/>
        <end position="33"/>
    </location>
</feature>
<feature type="region of interest" description="Disordered" evidence="7">
    <location>
        <begin position="304"/>
        <end position="458"/>
    </location>
</feature>
<sequence>MKKKKVPAGKHKQGGGKQGSWKQGGAKAASGSKENVFETLWTRRKFDVLGKKQKGGDAKRVGQARSAALDKRKKSLLQEYKQRGKTNAFLDHRFGEHDESLGDEDKAILRFQKERMVQMQKKSKFTLDDGDDDDDDEPTELLTHGGNALSSFDDFKDNISIEDDDDAGLNADIVRDLHFGGGFVGKKGGEDGDEEGKKRSKKEIMEEVIAKSKYFKAQKAKEKEEDHDLKEKLDADFTALAQSNGLLSLVRPKKVDALKSLLAKGATGDSGSAMKVLKAGDKTLEVKEKPDEYDKLVKEMGFEIRGHASDRSKTAEELAKEERTRLEELEKKRKQRMLGGAESDDDDDEDESDKDEEQSRRQQKMKKREISGDDLGENFVMEDEYQEKGWVDEVLARKDDSDEDDDEDEDDEDDEGSDDGSEDDEAGSEGSDDEDGSEESEDWEHSEDELEGISGIPKLSAKDQDLLDKLLAAKKGPKPEKEVRNLLEKESKVPQKLKKALSEVHELDNALPYVIDAPQTLLEFRQLVDKRSIEDLGIAVERIRKCNAISLAAENRKKMQVFYNVLLQYFATLAGERPLSMQRINSLVKPLIELSGESHYYAAVCARERIIRMQKQLSEKLQSTDDISCWPSNRTLLLFRLWSMIFPPSDFRHAVMTPAMLLMSEYLLRCPVKSGHDVAVGTFICSLLLSVMRPAKRFCPEALSFLQALLLSALPKMSRSKGLPDVALHCPSHLVEFVASKQWLQVSRASTVAADVQPLDFISLLTADSSATIFESDSFKVGILYSVMKTLSGFVEVYSNILSFPEVFSPFVSLLEALKKENVLPEALMTLTTEVHQLIAEKVKEHETLRQPLQMRMSKPTPIKTFNPQFEENYVKGRDYDPDRQRAETKKLKKQLKRDAKGAARELRKDNWFLADEKAKENAIAQQEREEKYNKAMSFLEQQESAFKSGQLGKGRKRKKR</sequence>
<keyword evidence="9" id="KW-1185">Reference proteome</keyword>
<dbReference type="Proteomes" id="UP000822688">
    <property type="component" value="Chromosome 1"/>
</dbReference>
<evidence type="ECO:0000313" key="8">
    <source>
        <dbReference type="EMBL" id="KAG0589628.1"/>
    </source>
</evidence>
<dbReference type="EMBL" id="CM026421">
    <property type="protein sequence ID" value="KAG0589628.1"/>
    <property type="molecule type" value="Genomic_DNA"/>
</dbReference>
<feature type="compositionally biased region" description="Basic and acidic residues" evidence="7">
    <location>
        <begin position="386"/>
        <end position="400"/>
    </location>
</feature>
<proteinExistence type="inferred from homology"/>
<evidence type="ECO:0000256" key="7">
    <source>
        <dbReference type="SAM" id="MobiDB-lite"/>
    </source>
</evidence>
<keyword evidence="5" id="KW-0539">Nucleus</keyword>
<name>A0A8T0J3Y6_CERPU</name>
<accession>A0A8T0J3Y6</accession>
<dbReference type="PANTHER" id="PTHR23183:SF0">
    <property type="entry name" value="NUCLEOLAR PROTEIN 14"/>
    <property type="match status" value="1"/>
</dbReference>
<feature type="compositionally biased region" description="Acidic residues" evidence="7">
    <location>
        <begin position="128"/>
        <end position="139"/>
    </location>
</feature>
<feature type="compositionally biased region" description="Acidic residues" evidence="7">
    <location>
        <begin position="401"/>
        <end position="451"/>
    </location>
</feature>
<dbReference type="InterPro" id="IPR007276">
    <property type="entry name" value="Nop14"/>
</dbReference>
<feature type="region of interest" description="Disordered" evidence="7">
    <location>
        <begin position="122"/>
        <end position="147"/>
    </location>
</feature>
<evidence type="ECO:0000256" key="2">
    <source>
        <dbReference type="ARBA" id="ARBA00007466"/>
    </source>
</evidence>
<comment type="function">
    <text evidence="6">Involved in nucleolar processing of pre-18S ribosomal RNA. Has a role in the nuclear export of 40S pre-ribosomal subunit to the cytoplasm.</text>
</comment>
<dbReference type="GO" id="GO:0030692">
    <property type="term" value="C:Noc4p-Nop14p complex"/>
    <property type="evidence" value="ECO:0007669"/>
    <property type="project" value="TreeGrafter"/>
</dbReference>
<evidence type="ECO:0000313" key="9">
    <source>
        <dbReference type="Proteomes" id="UP000822688"/>
    </source>
</evidence>
<comment type="similarity">
    <text evidence="2">Belongs to the NOP14 family.</text>
</comment>
<protein>
    <recommendedName>
        <fullName evidence="10">Nucleolar protein 14</fullName>
    </recommendedName>
</protein>
<evidence type="ECO:0000256" key="3">
    <source>
        <dbReference type="ARBA" id="ARBA00022517"/>
    </source>
</evidence>
<feature type="compositionally biased region" description="Acidic residues" evidence="7">
    <location>
        <begin position="342"/>
        <end position="356"/>
    </location>
</feature>
<organism evidence="8 9">
    <name type="scientific">Ceratodon purpureus</name>
    <name type="common">Fire moss</name>
    <name type="synonym">Dicranum purpureum</name>
    <dbReference type="NCBI Taxonomy" id="3225"/>
    <lineage>
        <taxon>Eukaryota</taxon>
        <taxon>Viridiplantae</taxon>
        <taxon>Streptophyta</taxon>
        <taxon>Embryophyta</taxon>
        <taxon>Bryophyta</taxon>
        <taxon>Bryophytina</taxon>
        <taxon>Bryopsida</taxon>
        <taxon>Dicranidae</taxon>
        <taxon>Pseudoditrichales</taxon>
        <taxon>Ditrichaceae</taxon>
        <taxon>Ceratodon</taxon>
    </lineage>
</organism>
<evidence type="ECO:0000256" key="1">
    <source>
        <dbReference type="ARBA" id="ARBA00004604"/>
    </source>
</evidence>
<feature type="compositionally biased region" description="Acidic residues" evidence="7">
    <location>
        <begin position="372"/>
        <end position="385"/>
    </location>
</feature>
<evidence type="ECO:0000256" key="5">
    <source>
        <dbReference type="ARBA" id="ARBA00023242"/>
    </source>
</evidence>
<feature type="compositionally biased region" description="Basic residues" evidence="7">
    <location>
        <begin position="1"/>
        <end position="14"/>
    </location>
</feature>
<feature type="compositionally biased region" description="Basic and acidic residues" evidence="7">
    <location>
        <begin position="875"/>
        <end position="890"/>
    </location>
</feature>
<evidence type="ECO:0000256" key="6">
    <source>
        <dbReference type="ARBA" id="ARBA00024695"/>
    </source>
</evidence>
<evidence type="ECO:0000256" key="4">
    <source>
        <dbReference type="ARBA" id="ARBA00022552"/>
    </source>
</evidence>
<feature type="compositionally biased region" description="Basic and acidic residues" evidence="7">
    <location>
        <begin position="304"/>
        <end position="331"/>
    </location>
</feature>
<comment type="caution">
    <text evidence="8">The sequence shown here is derived from an EMBL/GenBank/DDBJ whole genome shotgun (WGS) entry which is preliminary data.</text>
</comment>
<evidence type="ECO:0008006" key="10">
    <source>
        <dbReference type="Google" id="ProtNLM"/>
    </source>
</evidence>
<feature type="region of interest" description="Disordered" evidence="7">
    <location>
        <begin position="875"/>
        <end position="902"/>
    </location>
</feature>
<feature type="region of interest" description="Disordered" evidence="7">
    <location>
        <begin position="1"/>
        <end position="34"/>
    </location>
</feature>
<dbReference type="GO" id="GO:0030490">
    <property type="term" value="P:maturation of SSU-rRNA"/>
    <property type="evidence" value="ECO:0007669"/>
    <property type="project" value="TreeGrafter"/>
</dbReference>
<keyword evidence="3" id="KW-0690">Ribosome biogenesis</keyword>
<keyword evidence="4" id="KW-0698">rRNA processing</keyword>
<comment type="subcellular location">
    <subcellularLocation>
        <location evidence="1">Nucleus</location>
        <location evidence="1">Nucleolus</location>
    </subcellularLocation>
</comment>
<dbReference type="AlphaFoldDB" id="A0A8T0J3Y6"/>
<dbReference type="Pfam" id="PF04147">
    <property type="entry name" value="Nop14"/>
    <property type="match status" value="1"/>
</dbReference>
<reference evidence="8" key="1">
    <citation type="submission" date="2020-06" db="EMBL/GenBank/DDBJ databases">
        <title>WGS assembly of Ceratodon purpureus strain R40.</title>
        <authorList>
            <person name="Carey S.B."/>
            <person name="Jenkins J."/>
            <person name="Shu S."/>
            <person name="Lovell J.T."/>
            <person name="Sreedasyam A."/>
            <person name="Maumus F."/>
            <person name="Tiley G.P."/>
            <person name="Fernandez-Pozo N."/>
            <person name="Barry K."/>
            <person name="Chen C."/>
            <person name="Wang M."/>
            <person name="Lipzen A."/>
            <person name="Daum C."/>
            <person name="Saski C.A."/>
            <person name="Payton A.C."/>
            <person name="Mcbreen J.C."/>
            <person name="Conrad R.E."/>
            <person name="Kollar L.M."/>
            <person name="Olsson S."/>
            <person name="Huttunen S."/>
            <person name="Landis J.B."/>
            <person name="Wickett N.J."/>
            <person name="Johnson M.G."/>
            <person name="Rensing S.A."/>
            <person name="Grimwood J."/>
            <person name="Schmutz J."/>
            <person name="Mcdaniel S.F."/>
        </authorList>
    </citation>
    <scope>NUCLEOTIDE SEQUENCE</scope>
    <source>
        <strain evidence="8">R40</strain>
    </source>
</reference>
<dbReference type="PANTHER" id="PTHR23183">
    <property type="entry name" value="NOP14"/>
    <property type="match status" value="1"/>
</dbReference>